<protein>
    <submittedName>
        <fullName evidence="2">Uncharacterized protein</fullName>
    </submittedName>
</protein>
<evidence type="ECO:0000313" key="2">
    <source>
        <dbReference type="EMBL" id="AWO98274.1"/>
    </source>
</evidence>
<organism evidence="2 3">
    <name type="scientific">Scophthalmus maximus</name>
    <name type="common">Turbot</name>
    <name type="synonym">Psetta maxima</name>
    <dbReference type="NCBI Taxonomy" id="52904"/>
    <lineage>
        <taxon>Eukaryota</taxon>
        <taxon>Metazoa</taxon>
        <taxon>Chordata</taxon>
        <taxon>Craniata</taxon>
        <taxon>Vertebrata</taxon>
        <taxon>Euteleostomi</taxon>
        <taxon>Actinopterygii</taxon>
        <taxon>Neopterygii</taxon>
        <taxon>Teleostei</taxon>
        <taxon>Neoteleostei</taxon>
        <taxon>Acanthomorphata</taxon>
        <taxon>Carangaria</taxon>
        <taxon>Pleuronectiformes</taxon>
        <taxon>Pleuronectoidei</taxon>
        <taxon>Scophthalmidae</taxon>
        <taxon>Scophthalmus</taxon>
    </lineage>
</organism>
<name>A0A2U9B2V8_SCOMX</name>
<dbReference type="Proteomes" id="UP000246464">
    <property type="component" value="Chromosome 2"/>
</dbReference>
<dbReference type="AlphaFoldDB" id="A0A2U9B2V8"/>
<gene>
    <name evidence="2" type="ORF">SMAX5B_010569</name>
</gene>
<evidence type="ECO:0000256" key="1">
    <source>
        <dbReference type="SAM" id="MobiDB-lite"/>
    </source>
</evidence>
<accession>A0A2U9B2V8</accession>
<keyword evidence="3" id="KW-1185">Reference proteome</keyword>
<dbReference type="EMBL" id="CP026244">
    <property type="protein sequence ID" value="AWO98274.1"/>
    <property type="molecule type" value="Genomic_DNA"/>
</dbReference>
<evidence type="ECO:0000313" key="3">
    <source>
        <dbReference type="Proteomes" id="UP000246464"/>
    </source>
</evidence>
<reference evidence="2 3" key="1">
    <citation type="submission" date="2017-12" db="EMBL/GenBank/DDBJ databases">
        <title>Integrating genomic resources of turbot (Scophthalmus maximus) in depth evaluation of genetic and physical mapping variation across individuals.</title>
        <authorList>
            <person name="Martinez P."/>
        </authorList>
    </citation>
    <scope>NUCLEOTIDE SEQUENCE [LARGE SCALE GENOMIC DNA]</scope>
</reference>
<feature type="region of interest" description="Disordered" evidence="1">
    <location>
        <begin position="14"/>
        <end position="36"/>
    </location>
</feature>
<proteinExistence type="predicted"/>
<sequence>MVVYVFNSPGINWKRSGSAGNNETDNESDERWEKHLRERPLSDTGFNYESVHFK</sequence>